<evidence type="ECO:0000256" key="1">
    <source>
        <dbReference type="SAM" id="MobiDB-lite"/>
    </source>
</evidence>
<comment type="caution">
    <text evidence="2">The sequence shown here is derived from an EMBL/GenBank/DDBJ whole genome shotgun (WGS) entry which is preliminary data.</text>
</comment>
<evidence type="ECO:0000313" key="2">
    <source>
        <dbReference type="EMBL" id="GFN90054.1"/>
    </source>
</evidence>
<feature type="compositionally biased region" description="Basic and acidic residues" evidence="1">
    <location>
        <begin position="126"/>
        <end position="138"/>
    </location>
</feature>
<dbReference type="PANTHER" id="PTHR46601:SF1">
    <property type="entry name" value="ADF-H DOMAIN-CONTAINING PROTEIN"/>
    <property type="match status" value="1"/>
</dbReference>
<proteinExistence type="predicted"/>
<accession>A0AAV3Z677</accession>
<sequence length="1113" mass="127765">MEPQDEARSPVTPRSKYGLRVRLHLKEPEPQLELLPKKKPLSNAERAKRFREKRKADTEKHKLYLEEERKRSQLRRYTMTTEQRQTYNAKAAVRNAKCRSKRRQETQTEAVVTPSRRSTRQTEQLEMEKKEKERQRMQRYRDNMTPQKRRRVNEKRMRRYYAAKVESLAKGQRVQQAACEAPAETVEVVCEDDNGVVTIEPFFTDVEGDCVQVQEVLEDVECVVADQEVQKDDVRIEPFFTDVEGDCVQVQEVLEDVECVVADQEVQKDDGGKNDNDRANECQNVECAMPEVVDPFVKELAQHKHKRDKTSIKFKRLLAKCVKNLKISKYRQFLGLDRRTLNKEGTENLYSKTSKTKPTIQKFFEDNSIFLPHVKTVSKKTLRQKKFLERPISDLYQQFKREHPDCTASIKTFFRHRPDHIVSCKKMPLLQSRCEVCLNPDFKVKALMKLCHQSLELRQLTEMSLCVRSDQQKYHKLSCLNRSCVNCSPDAVRTFLHSLCDPGRSQPVTWQKWDYAPTSGGKKHLELLERQGTFETLVDELVEELKSLPIHQFAHHWQADQYKKLKACPPNGCAVVTLDFAQNYTCVSQDQPQSSYYGMRQVTVHPAVIHRPCPDDCGGVITDNMVFLSNDLKHDAYFVNEVIAEVTRHLIEQNISKAFVFSDGASSQYKAKLPFSLLTNQCASLELERHYFGSRHGKSACDALGGVIKTAARQAVTRRHIKIADAEDMYTFCNSTMTKPVECCCGSSRKFYLVTEVPRPEHGSDANSNTHLKTVPGTRKIHAIQPLASNVINTRSFSCFCKPCLQKDYSRCKNLEIVSVWQKVKLAEPKLGPFSELKEIKDDRLFFDAVQKSLESCVTFEEFKSMCLKVNDLMPSFPLNSNCSVSVEHLKCSVDQLALKVRPLRIPPDWLPLSTIADGNCMPRSLCLAFMGSDRRHKEMRCRIAVELAINDRYYQNGSNLCKHSDGDMPESQIIDVVTKLSDSITSSDENNINVKLTFESEVMKTVTPNTYMGMWQLFAAANVMKVNIVSVYPSLGWSVFQNLHNRVIRPRCGKASGYISVLWSSLREDMSDRNWVANHIVPLIAMTAKSASFHTESVEKANDRNLWDTFQA</sequence>
<dbReference type="CDD" id="cd22791">
    <property type="entry name" value="OTU_VRTN"/>
    <property type="match status" value="1"/>
</dbReference>
<reference evidence="2 3" key="1">
    <citation type="journal article" date="2021" name="Elife">
        <title>Chloroplast acquisition without the gene transfer in kleptoplastic sea slugs, Plakobranchus ocellatus.</title>
        <authorList>
            <person name="Maeda T."/>
            <person name="Takahashi S."/>
            <person name="Yoshida T."/>
            <person name="Shimamura S."/>
            <person name="Takaki Y."/>
            <person name="Nagai Y."/>
            <person name="Toyoda A."/>
            <person name="Suzuki Y."/>
            <person name="Arimoto A."/>
            <person name="Ishii H."/>
            <person name="Satoh N."/>
            <person name="Nishiyama T."/>
            <person name="Hasebe M."/>
            <person name="Maruyama T."/>
            <person name="Minagawa J."/>
            <person name="Obokata J."/>
            <person name="Shigenobu S."/>
        </authorList>
    </citation>
    <scope>NUCLEOTIDE SEQUENCE [LARGE SCALE GENOMIC DNA]</scope>
</reference>
<evidence type="ECO:0000313" key="3">
    <source>
        <dbReference type="Proteomes" id="UP000735302"/>
    </source>
</evidence>
<dbReference type="PANTHER" id="PTHR46601">
    <property type="entry name" value="ULP_PROTEASE DOMAIN-CONTAINING PROTEIN"/>
    <property type="match status" value="1"/>
</dbReference>
<feature type="region of interest" description="Disordered" evidence="1">
    <location>
        <begin position="97"/>
        <end position="138"/>
    </location>
</feature>
<dbReference type="AlphaFoldDB" id="A0AAV3Z677"/>
<dbReference type="Proteomes" id="UP000735302">
    <property type="component" value="Unassembled WGS sequence"/>
</dbReference>
<protein>
    <submittedName>
        <fullName evidence="2">Cc8l18.2-like protein</fullName>
    </submittedName>
</protein>
<name>A0AAV3Z677_9GAST</name>
<dbReference type="EMBL" id="BLXT01001985">
    <property type="protein sequence ID" value="GFN90054.1"/>
    <property type="molecule type" value="Genomic_DNA"/>
</dbReference>
<organism evidence="2 3">
    <name type="scientific">Plakobranchus ocellatus</name>
    <dbReference type="NCBI Taxonomy" id="259542"/>
    <lineage>
        <taxon>Eukaryota</taxon>
        <taxon>Metazoa</taxon>
        <taxon>Spiralia</taxon>
        <taxon>Lophotrochozoa</taxon>
        <taxon>Mollusca</taxon>
        <taxon>Gastropoda</taxon>
        <taxon>Heterobranchia</taxon>
        <taxon>Euthyneura</taxon>
        <taxon>Panpulmonata</taxon>
        <taxon>Sacoglossa</taxon>
        <taxon>Placobranchoidea</taxon>
        <taxon>Plakobranchidae</taxon>
        <taxon>Plakobranchus</taxon>
    </lineage>
</organism>
<gene>
    <name evidence="2" type="ORF">PoB_001656000</name>
</gene>
<feature type="region of interest" description="Disordered" evidence="1">
    <location>
        <begin position="1"/>
        <end position="56"/>
    </location>
</feature>
<dbReference type="InterPro" id="IPR047273">
    <property type="entry name" value="VRTN_OTU_dom"/>
</dbReference>
<keyword evidence="3" id="KW-1185">Reference proteome</keyword>